<sequence>MKKIIDIYTEAIDKNLLHFSISTTAYLMLRYVIAEKPAESLAELVDVAKCRYVTRPHGISIRVDEETYEKIANVARISGLSISRVVSQLLCAFNASLEDILISIDKIV</sequence>
<dbReference type="EMBL" id="CP003317">
    <property type="protein sequence ID" value="AFA40838.1"/>
    <property type="molecule type" value="Genomic_DNA"/>
</dbReference>
<proteinExistence type="predicted"/>
<dbReference type="KEGG" id="pog:Pogu_ECE011"/>
<keyword evidence="1" id="KW-0614">Plasmid</keyword>
<reference evidence="1 2" key="1">
    <citation type="submission" date="2012-01" db="EMBL/GenBank/DDBJ databases">
        <title>Complete Genome Sequence of Pyrobaculum oguniense.</title>
        <authorList>
            <person name="Bernick D.L."/>
            <person name="Karplus K."/>
            <person name="Lui L.M."/>
            <person name="Coker J.K.C."/>
            <person name="Murphy J.N."/>
            <person name="Cozen A.E."/>
            <person name="Chan P.P."/>
            <person name="Lowe T.M."/>
        </authorList>
    </citation>
    <scope>NUCLEOTIDE SEQUENCE [LARGE SCALE GENOMIC DNA]</scope>
    <source>
        <strain evidence="1 2">TE7</strain>
        <plasmid evidence="1 2">extrachromosomal element</plasmid>
    </source>
</reference>
<gene>
    <name evidence="1" type="ORF">Pogu_ECE011</name>
</gene>
<dbReference type="Proteomes" id="UP000009062">
    <property type="component" value="Plasmid extrachromosomal element"/>
</dbReference>
<evidence type="ECO:0000313" key="2">
    <source>
        <dbReference type="Proteomes" id="UP000009062"/>
    </source>
</evidence>
<organism evidence="1 2">
    <name type="scientific">Pyrobaculum oguniense (strain DSM 13380 / JCM 10595 / TE7)</name>
    <dbReference type="NCBI Taxonomy" id="698757"/>
    <lineage>
        <taxon>Archaea</taxon>
        <taxon>Thermoproteota</taxon>
        <taxon>Thermoprotei</taxon>
        <taxon>Thermoproteales</taxon>
        <taxon>Thermoproteaceae</taxon>
        <taxon>Pyrobaculum</taxon>
    </lineage>
</organism>
<evidence type="ECO:0000313" key="1">
    <source>
        <dbReference type="EMBL" id="AFA40838.1"/>
    </source>
</evidence>
<protein>
    <submittedName>
        <fullName evidence="1">Uncharacterized protein</fullName>
    </submittedName>
</protein>
<geneLocation type="plasmid" evidence="1 2">
    <name>extrachromosomal element</name>
</geneLocation>
<keyword evidence="2" id="KW-1185">Reference proteome</keyword>
<name>H6QE08_PYROT</name>
<dbReference type="AlphaFoldDB" id="H6QE08"/>
<dbReference type="HOGENOM" id="CLU_2191130_0_0_2"/>
<accession>H6QE08</accession>